<reference evidence="2" key="1">
    <citation type="submission" date="2013-11" db="EMBL/GenBank/DDBJ databases">
        <title>The Genome Sequence of Phytophthora parasitica CHvinca01.</title>
        <authorList>
            <consortium name="The Broad Institute Genomics Platform"/>
            <person name="Russ C."/>
            <person name="Tyler B."/>
            <person name="Panabieres F."/>
            <person name="Shan W."/>
            <person name="Tripathy S."/>
            <person name="Grunwald N."/>
            <person name="Machado M."/>
            <person name="Johnson C.S."/>
            <person name="Arredondo F."/>
            <person name="Hong C."/>
            <person name="Coffey M."/>
            <person name="Young S.K."/>
            <person name="Zeng Q."/>
            <person name="Gargeya S."/>
            <person name="Fitzgerald M."/>
            <person name="Abouelleil A."/>
            <person name="Alvarado L."/>
            <person name="Chapman S.B."/>
            <person name="Gainer-Dewar J."/>
            <person name="Goldberg J."/>
            <person name="Griggs A."/>
            <person name="Gujja S."/>
            <person name="Hansen M."/>
            <person name="Howarth C."/>
            <person name="Imamovic A."/>
            <person name="Ireland A."/>
            <person name="Larimer J."/>
            <person name="McCowan C."/>
            <person name="Murphy C."/>
            <person name="Pearson M."/>
            <person name="Poon T.W."/>
            <person name="Priest M."/>
            <person name="Roberts A."/>
            <person name="Saif S."/>
            <person name="Shea T."/>
            <person name="Sykes S."/>
            <person name="Wortman J."/>
            <person name="Nusbaum C."/>
            <person name="Birren B."/>
        </authorList>
    </citation>
    <scope>NUCLEOTIDE SEQUENCE [LARGE SCALE GENOMIC DNA]</scope>
    <source>
        <strain evidence="2">CHvinca01</strain>
    </source>
</reference>
<sequence>MVMMMCPSYPGTRKKDAMKRRGNRPRLNGDTPIANKVLGRCMEMMMTEGAWIPMFAPASVRQAR</sequence>
<dbReference type="VEuPathDB" id="FungiDB:PPTG_10808"/>
<organism evidence="2">
    <name type="scientific">Phytophthora nicotianae</name>
    <name type="common">Potato buckeye rot agent</name>
    <name type="synonym">Phytophthora parasitica</name>
    <dbReference type="NCBI Taxonomy" id="4792"/>
    <lineage>
        <taxon>Eukaryota</taxon>
        <taxon>Sar</taxon>
        <taxon>Stramenopiles</taxon>
        <taxon>Oomycota</taxon>
        <taxon>Peronosporomycetes</taxon>
        <taxon>Peronosporales</taxon>
        <taxon>Peronosporaceae</taxon>
        <taxon>Phytophthora</taxon>
    </lineage>
</organism>
<evidence type="ECO:0000313" key="2">
    <source>
        <dbReference type="EMBL" id="ETL97493.1"/>
    </source>
</evidence>
<name>W2LJ35_PHYNI</name>
<protein>
    <submittedName>
        <fullName evidence="2">Uncharacterized protein</fullName>
    </submittedName>
</protein>
<dbReference type="EMBL" id="KI678710">
    <property type="protein sequence ID" value="ETL97493.1"/>
    <property type="molecule type" value="Genomic_DNA"/>
</dbReference>
<gene>
    <name evidence="2" type="ORF">L917_05252</name>
</gene>
<feature type="region of interest" description="Disordered" evidence="1">
    <location>
        <begin position="1"/>
        <end position="31"/>
    </location>
</feature>
<proteinExistence type="predicted"/>
<evidence type="ECO:0000256" key="1">
    <source>
        <dbReference type="SAM" id="MobiDB-lite"/>
    </source>
</evidence>
<dbReference type="AlphaFoldDB" id="W2LJ35"/>
<dbReference type="OrthoDB" id="128579at2759"/>
<dbReference type="Proteomes" id="UP000054423">
    <property type="component" value="Unassembled WGS sequence"/>
</dbReference>
<accession>W2LJ35</accession>